<dbReference type="Proteomes" id="UP000294545">
    <property type="component" value="Unassembled WGS sequence"/>
</dbReference>
<dbReference type="InterPro" id="IPR035919">
    <property type="entry name" value="EAL_sf"/>
</dbReference>
<evidence type="ECO:0000313" key="7">
    <source>
        <dbReference type="EMBL" id="TCK90505.1"/>
    </source>
</evidence>
<evidence type="ECO:0000256" key="1">
    <source>
        <dbReference type="SAM" id="Coils"/>
    </source>
</evidence>
<dbReference type="SMART" id="SM00091">
    <property type="entry name" value="PAS"/>
    <property type="match status" value="2"/>
</dbReference>
<feature type="domain" description="PAS" evidence="3">
    <location>
        <begin position="256"/>
        <end position="328"/>
    </location>
</feature>
<organism evidence="7 8">
    <name type="scientific">Natranaerovirga hydrolytica</name>
    <dbReference type="NCBI Taxonomy" id="680378"/>
    <lineage>
        <taxon>Bacteria</taxon>
        <taxon>Bacillati</taxon>
        <taxon>Bacillota</taxon>
        <taxon>Clostridia</taxon>
        <taxon>Lachnospirales</taxon>
        <taxon>Natranaerovirgaceae</taxon>
        <taxon>Natranaerovirga</taxon>
    </lineage>
</organism>
<proteinExistence type="predicted"/>
<dbReference type="SUPFAM" id="SSF141868">
    <property type="entry name" value="EAL domain-like"/>
    <property type="match status" value="1"/>
</dbReference>
<dbReference type="CDD" id="cd01948">
    <property type="entry name" value="EAL"/>
    <property type="match status" value="1"/>
</dbReference>
<dbReference type="PROSITE" id="PS50887">
    <property type="entry name" value="GGDEF"/>
    <property type="match status" value="1"/>
</dbReference>
<feature type="domain" description="PAS" evidence="3">
    <location>
        <begin position="127"/>
        <end position="199"/>
    </location>
</feature>
<dbReference type="Pfam" id="PF00563">
    <property type="entry name" value="EAL"/>
    <property type="match status" value="1"/>
</dbReference>
<dbReference type="Pfam" id="PF00989">
    <property type="entry name" value="PAS"/>
    <property type="match status" value="1"/>
</dbReference>
<dbReference type="SMART" id="SM00086">
    <property type="entry name" value="PAC"/>
    <property type="match status" value="2"/>
</dbReference>
<dbReference type="InterPro" id="IPR001633">
    <property type="entry name" value="EAL_dom"/>
</dbReference>
<evidence type="ECO:0000313" key="8">
    <source>
        <dbReference type="Proteomes" id="UP000294545"/>
    </source>
</evidence>
<dbReference type="InterPro" id="IPR000160">
    <property type="entry name" value="GGDEF_dom"/>
</dbReference>
<dbReference type="SMART" id="SM00267">
    <property type="entry name" value="GGDEF"/>
    <property type="match status" value="1"/>
</dbReference>
<feature type="domain" description="GGDEF" evidence="6">
    <location>
        <begin position="414"/>
        <end position="547"/>
    </location>
</feature>
<name>A0A4R1ME77_9FIRM</name>
<dbReference type="Pfam" id="PF08447">
    <property type="entry name" value="PAS_3"/>
    <property type="match status" value="1"/>
</dbReference>
<evidence type="ECO:0000259" key="6">
    <source>
        <dbReference type="PROSITE" id="PS50887"/>
    </source>
</evidence>
<dbReference type="NCBIfam" id="TIGR00229">
    <property type="entry name" value="sensory_box"/>
    <property type="match status" value="2"/>
</dbReference>
<dbReference type="NCBIfam" id="TIGR00254">
    <property type="entry name" value="GGDEF"/>
    <property type="match status" value="1"/>
</dbReference>
<feature type="transmembrane region" description="Helical" evidence="2">
    <location>
        <begin position="57"/>
        <end position="75"/>
    </location>
</feature>
<keyword evidence="2" id="KW-0472">Membrane</keyword>
<dbReference type="InterPro" id="IPR043128">
    <property type="entry name" value="Rev_trsase/Diguanyl_cyclase"/>
</dbReference>
<dbReference type="SUPFAM" id="SSF55073">
    <property type="entry name" value="Nucleotide cyclase"/>
    <property type="match status" value="1"/>
</dbReference>
<dbReference type="Gene3D" id="3.20.20.450">
    <property type="entry name" value="EAL domain"/>
    <property type="match status" value="1"/>
</dbReference>
<reference evidence="7 8" key="1">
    <citation type="submission" date="2019-03" db="EMBL/GenBank/DDBJ databases">
        <title>Genomic Encyclopedia of Type Strains, Phase IV (KMG-IV): sequencing the most valuable type-strain genomes for metagenomic binning, comparative biology and taxonomic classification.</title>
        <authorList>
            <person name="Goeker M."/>
        </authorList>
    </citation>
    <scope>NUCLEOTIDE SEQUENCE [LARGE SCALE GENOMIC DNA]</scope>
    <source>
        <strain evidence="7 8">DSM 24176</strain>
    </source>
</reference>
<keyword evidence="8" id="KW-1185">Reference proteome</keyword>
<evidence type="ECO:0000259" key="4">
    <source>
        <dbReference type="PROSITE" id="PS50113"/>
    </source>
</evidence>
<dbReference type="PROSITE" id="PS50112">
    <property type="entry name" value="PAS"/>
    <property type="match status" value="2"/>
</dbReference>
<dbReference type="EMBL" id="SMGQ01000015">
    <property type="protein sequence ID" value="TCK90505.1"/>
    <property type="molecule type" value="Genomic_DNA"/>
</dbReference>
<dbReference type="Gene3D" id="3.30.70.270">
    <property type="match status" value="1"/>
</dbReference>
<feature type="domain" description="PAC" evidence="4">
    <location>
        <begin position="331"/>
        <end position="383"/>
    </location>
</feature>
<evidence type="ECO:0000259" key="5">
    <source>
        <dbReference type="PROSITE" id="PS50883"/>
    </source>
</evidence>
<protein>
    <submittedName>
        <fullName evidence="7">PAS domain S-box-containing protein/diguanylate cyclase (GGDEF)-like protein</fullName>
    </submittedName>
</protein>
<dbReference type="InterPro" id="IPR000700">
    <property type="entry name" value="PAS-assoc_C"/>
</dbReference>
<feature type="coiled-coil region" evidence="1">
    <location>
        <begin position="79"/>
        <end position="113"/>
    </location>
</feature>
<dbReference type="InterPro" id="IPR000014">
    <property type="entry name" value="PAS"/>
</dbReference>
<evidence type="ECO:0000259" key="3">
    <source>
        <dbReference type="PROSITE" id="PS50112"/>
    </source>
</evidence>
<gene>
    <name evidence="7" type="ORF">EDC19_2274</name>
</gene>
<dbReference type="RefSeq" id="WP_165868602.1">
    <property type="nucleotide sequence ID" value="NZ_SMGQ01000015.1"/>
</dbReference>
<dbReference type="PANTHER" id="PTHR44757:SF2">
    <property type="entry name" value="BIOFILM ARCHITECTURE MAINTENANCE PROTEIN MBAA"/>
    <property type="match status" value="1"/>
</dbReference>
<dbReference type="SUPFAM" id="SSF55785">
    <property type="entry name" value="PYP-like sensor domain (PAS domain)"/>
    <property type="match status" value="2"/>
</dbReference>
<dbReference type="CDD" id="cd01949">
    <property type="entry name" value="GGDEF"/>
    <property type="match status" value="1"/>
</dbReference>
<dbReference type="InterPro" id="IPR013767">
    <property type="entry name" value="PAS_fold"/>
</dbReference>
<dbReference type="InterPro" id="IPR001610">
    <property type="entry name" value="PAC"/>
</dbReference>
<dbReference type="FunFam" id="3.20.20.450:FF:000001">
    <property type="entry name" value="Cyclic di-GMP phosphodiesterase yahA"/>
    <property type="match status" value="1"/>
</dbReference>
<dbReference type="SMART" id="SM00052">
    <property type="entry name" value="EAL"/>
    <property type="match status" value="1"/>
</dbReference>
<sequence length="813" mass="94564">MKKEINIEKSQQKINPKKEAMKITILYVGIGLTWIFLSDRALEYLTEDSATVVLFSTYKGWLFVLVTGLVMYCLIKKWSTSVKEALKESNENLEELTATYEEVVAIEEELMKQNKELQISNYNLLESEQRYALAVEGVNDGVWEWDIKKDTHFYSTQYKKMLGYETNEIEDTKEQWMALVHQEDQERVFNNLDQYLKSQEGIYEDVYRMKCKNGEYKTILSRAVAVWNGEGEAIRMVGSHSDVTENKILEKNLNRAKAFSKRILDEVTVIVIIWDRDTLKLKEFNKYAEIATGYAKEEVIGKNWIDIFIPQDAKEQLIDLIKNATNIKEVQEHENQWVTKDGVKIDVLWNNKLLYDTEGNIDEIVSVGTNITERKQMESKLYRLAYYDILTELPNRAKFEVSISEKIQAMEPGQKCAILFMDIDNFKHINDTLGHTVGDELLVYISRYLDRCIKEPNIVSRIGGDEFVVYLQDVHTYEDVVDWINQLLMKLRKPWVLKKQEFFISLSIGVALFPDNGEDPIELMKNADTAMYCAKEKGKDQFAFYTKEMEEKTLYYIHMVNRIRKAIEKNEFSLVYQPFIDLETKEILGVEALIRWNHPTDGYISPVDFIPIAESNGMITQITKWVIKNAIEQKVEWKNKDVHLKMSVNLSGNDLVREEILEYIKSIIEDKKLKCKDFQIEITETAMMSNLDKAVDTLTKLRELGVQIALDDFGTGYSSLNYIKNLPIDVLKMDRDFINTIINENEEEALVSYVIKLAQALNLKVIAEGIETKEQEAFLLKNKCNMGQGYLYSKPIDPKNMEKIYKKYLSNID</sequence>
<feature type="transmembrane region" description="Helical" evidence="2">
    <location>
        <begin position="20"/>
        <end position="37"/>
    </location>
</feature>
<comment type="caution">
    <text evidence="7">The sequence shown here is derived from an EMBL/GenBank/DDBJ whole genome shotgun (WGS) entry which is preliminary data.</text>
</comment>
<dbReference type="InterPro" id="IPR029787">
    <property type="entry name" value="Nucleotide_cyclase"/>
</dbReference>
<feature type="domain" description="EAL" evidence="5">
    <location>
        <begin position="556"/>
        <end position="809"/>
    </location>
</feature>
<accession>A0A4R1ME77</accession>
<dbReference type="InterPro" id="IPR052155">
    <property type="entry name" value="Biofilm_reg_signaling"/>
</dbReference>
<keyword evidence="2" id="KW-1133">Transmembrane helix</keyword>
<dbReference type="CDD" id="cd00130">
    <property type="entry name" value="PAS"/>
    <property type="match status" value="2"/>
</dbReference>
<dbReference type="AlphaFoldDB" id="A0A4R1ME77"/>
<dbReference type="Pfam" id="PF00990">
    <property type="entry name" value="GGDEF"/>
    <property type="match status" value="1"/>
</dbReference>
<keyword evidence="1" id="KW-0175">Coiled coil</keyword>
<dbReference type="InterPro" id="IPR013655">
    <property type="entry name" value="PAS_fold_3"/>
</dbReference>
<dbReference type="GO" id="GO:0006355">
    <property type="term" value="P:regulation of DNA-templated transcription"/>
    <property type="evidence" value="ECO:0007669"/>
    <property type="project" value="InterPro"/>
</dbReference>
<feature type="domain" description="PAC" evidence="4">
    <location>
        <begin position="203"/>
        <end position="255"/>
    </location>
</feature>
<evidence type="ECO:0000256" key="2">
    <source>
        <dbReference type="SAM" id="Phobius"/>
    </source>
</evidence>
<dbReference type="InterPro" id="IPR035965">
    <property type="entry name" value="PAS-like_dom_sf"/>
</dbReference>
<dbReference type="Gene3D" id="3.30.450.20">
    <property type="entry name" value="PAS domain"/>
    <property type="match status" value="2"/>
</dbReference>
<dbReference type="PROSITE" id="PS50113">
    <property type="entry name" value="PAC"/>
    <property type="match status" value="2"/>
</dbReference>
<keyword evidence="2" id="KW-0812">Transmembrane</keyword>
<dbReference type="PANTHER" id="PTHR44757">
    <property type="entry name" value="DIGUANYLATE CYCLASE DGCP"/>
    <property type="match status" value="1"/>
</dbReference>
<dbReference type="PROSITE" id="PS50883">
    <property type="entry name" value="EAL"/>
    <property type="match status" value="1"/>
</dbReference>